<protein>
    <submittedName>
        <fullName evidence="4">Thioredoxin reductase</fullName>
    </submittedName>
</protein>
<dbReference type="GO" id="GO:0016491">
    <property type="term" value="F:oxidoreductase activity"/>
    <property type="evidence" value="ECO:0007669"/>
    <property type="project" value="UniProtKB-KW"/>
</dbReference>
<keyword evidence="2" id="KW-0560">Oxidoreductase</keyword>
<dbReference type="STRING" id="1795632.TH606_10045"/>
<dbReference type="EMBL" id="LSFI01000057">
    <property type="protein sequence ID" value="OAG26859.1"/>
    <property type="molecule type" value="Genomic_DNA"/>
</dbReference>
<evidence type="ECO:0000313" key="5">
    <source>
        <dbReference type="Proteomes" id="UP000076964"/>
    </source>
</evidence>
<dbReference type="SUPFAM" id="SSF51905">
    <property type="entry name" value="FAD/NAD(P)-binding domain"/>
    <property type="match status" value="1"/>
</dbReference>
<dbReference type="InterPro" id="IPR050097">
    <property type="entry name" value="Ferredoxin-NADP_redctase_2"/>
</dbReference>
<dbReference type="PRINTS" id="PR00469">
    <property type="entry name" value="PNDRDTASEII"/>
</dbReference>
<dbReference type="AlphaFoldDB" id="A0A177E771"/>
<evidence type="ECO:0000313" key="4">
    <source>
        <dbReference type="EMBL" id="OAG26859.1"/>
    </source>
</evidence>
<evidence type="ECO:0000256" key="2">
    <source>
        <dbReference type="ARBA" id="ARBA00023002"/>
    </source>
</evidence>
<dbReference type="InterPro" id="IPR036188">
    <property type="entry name" value="FAD/NAD-bd_sf"/>
</dbReference>
<feature type="domain" description="FAD/NAD(P)-binding" evidence="3">
    <location>
        <begin position="5"/>
        <end position="284"/>
    </location>
</feature>
<sequence>MIDIYDVAIIGAGPAGLQAAIHAARRRVKTIIAGKIEASALYRAHLENYFGLPGKKEGKEVLEAGLTQAQNFGAEHLPLDVVKVELRDHYFYLELEDGRKINSFTLIIATGVSRRKSKIKGEKELIGKGVSYCVDCDGFFFRGLPVAVIGNGSAAAHGALTLKKIASEVYLISPKLNISKSLKNDLEKENIKIFSAKPKEILGEKEVEGLLLEDGQKLQIKGIFIEEGAKGALQLATSLGVMLDPENMTYIQVDKAQKTNVPGVFAAGDVCGPPFQVAKAVGEGCIAGLNAADEANQRRKQHEN</sequence>
<dbReference type="Pfam" id="PF07992">
    <property type="entry name" value="Pyr_redox_2"/>
    <property type="match status" value="1"/>
</dbReference>
<evidence type="ECO:0000259" key="3">
    <source>
        <dbReference type="Pfam" id="PF07992"/>
    </source>
</evidence>
<evidence type="ECO:0000256" key="1">
    <source>
        <dbReference type="ARBA" id="ARBA00022630"/>
    </source>
</evidence>
<keyword evidence="1" id="KW-0285">Flavoprotein</keyword>
<keyword evidence="5" id="KW-1185">Reference proteome</keyword>
<dbReference type="OrthoDB" id="9806179at2"/>
<name>A0A177E771_9BACT</name>
<dbReference type="PANTHER" id="PTHR48105">
    <property type="entry name" value="THIOREDOXIN REDUCTASE 1-RELATED-RELATED"/>
    <property type="match status" value="1"/>
</dbReference>
<proteinExistence type="predicted"/>
<gene>
    <name evidence="4" type="ORF">TH606_10045</name>
</gene>
<accession>A0A177E771</accession>
<dbReference type="Gene3D" id="3.50.50.60">
    <property type="entry name" value="FAD/NAD(P)-binding domain"/>
    <property type="match status" value="2"/>
</dbReference>
<reference evidence="4 5" key="1">
    <citation type="submission" date="2016-02" db="EMBL/GenBank/DDBJ databases">
        <title>Draft genome sequence of Thermodesulfatator sp. S606.</title>
        <authorList>
            <person name="Lai Q."/>
            <person name="Cao J."/>
            <person name="Dupont S."/>
            <person name="Shao Z."/>
            <person name="Jebbar M."/>
            <person name="Alain K."/>
        </authorList>
    </citation>
    <scope>NUCLEOTIDE SEQUENCE [LARGE SCALE GENOMIC DNA]</scope>
    <source>
        <strain evidence="4 5">S606</strain>
    </source>
</reference>
<comment type="caution">
    <text evidence="4">The sequence shown here is derived from an EMBL/GenBank/DDBJ whole genome shotgun (WGS) entry which is preliminary data.</text>
</comment>
<dbReference type="RefSeq" id="WP_068543581.1">
    <property type="nucleotide sequence ID" value="NZ_LSFI01000057.1"/>
</dbReference>
<dbReference type="Proteomes" id="UP000076964">
    <property type="component" value="Unassembled WGS sequence"/>
</dbReference>
<dbReference type="PRINTS" id="PR00368">
    <property type="entry name" value="FADPNR"/>
</dbReference>
<organism evidence="4 5">
    <name type="scientific">Thermodesulfatator autotrophicus</name>
    <dbReference type="NCBI Taxonomy" id="1795632"/>
    <lineage>
        <taxon>Bacteria</taxon>
        <taxon>Pseudomonadati</taxon>
        <taxon>Thermodesulfobacteriota</taxon>
        <taxon>Thermodesulfobacteria</taxon>
        <taxon>Thermodesulfobacteriales</taxon>
        <taxon>Thermodesulfatatoraceae</taxon>
        <taxon>Thermodesulfatator</taxon>
    </lineage>
</organism>
<dbReference type="InterPro" id="IPR023753">
    <property type="entry name" value="FAD/NAD-binding_dom"/>
</dbReference>